<dbReference type="InterPro" id="IPR027417">
    <property type="entry name" value="P-loop_NTPase"/>
</dbReference>
<proteinExistence type="predicted"/>
<dbReference type="InterPro" id="IPR000048">
    <property type="entry name" value="IQ_motif_EF-hand-BS"/>
</dbReference>
<dbReference type="EnsemblMetazoa" id="G26158.5">
    <property type="protein sequence ID" value="G26158.5:cds"/>
    <property type="gene ID" value="G26158"/>
</dbReference>
<evidence type="ECO:0000313" key="4">
    <source>
        <dbReference type="Proteomes" id="UP000005408"/>
    </source>
</evidence>
<dbReference type="GO" id="GO:0005516">
    <property type="term" value="F:calmodulin binding"/>
    <property type="evidence" value="ECO:0007669"/>
    <property type="project" value="TreeGrafter"/>
</dbReference>
<dbReference type="AlphaFoldDB" id="A0A8W8L2Q8"/>
<protein>
    <recommendedName>
        <fullName evidence="2">RIIa domain-containing protein</fullName>
    </recommendedName>
</protein>
<dbReference type="InterPro" id="IPR003117">
    <property type="entry name" value="cAMP_dep_PK_reg_su_I/II_a/b"/>
</dbReference>
<dbReference type="SMART" id="SM00394">
    <property type="entry name" value="RIIa"/>
    <property type="match status" value="1"/>
</dbReference>
<feature type="region of interest" description="Disordered" evidence="1">
    <location>
        <begin position="139"/>
        <end position="165"/>
    </location>
</feature>
<name>A0A8W8L2Q8_MAGGI</name>
<feature type="domain" description="RIIa" evidence="2">
    <location>
        <begin position="14"/>
        <end position="51"/>
    </location>
</feature>
<dbReference type="SUPFAM" id="SSF52540">
    <property type="entry name" value="P-loop containing nucleoside triphosphate hydrolases"/>
    <property type="match status" value="1"/>
</dbReference>
<dbReference type="Gene3D" id="1.20.5.190">
    <property type="match status" value="2"/>
</dbReference>
<dbReference type="EnsemblMetazoa" id="G26158.4">
    <property type="protein sequence ID" value="G26158.4:cds"/>
    <property type="gene ID" value="G26158"/>
</dbReference>
<dbReference type="CDD" id="cd23767">
    <property type="entry name" value="IQCD"/>
    <property type="match status" value="1"/>
</dbReference>
<keyword evidence="4" id="KW-1185">Reference proteome</keyword>
<dbReference type="Pfam" id="PF00612">
    <property type="entry name" value="IQ"/>
    <property type="match status" value="2"/>
</dbReference>
<dbReference type="Proteomes" id="UP000005408">
    <property type="component" value="Unassembled WGS sequence"/>
</dbReference>
<dbReference type="EnsemblMetazoa" id="G26158.2">
    <property type="protein sequence ID" value="G26158.2:cds"/>
    <property type="gene ID" value="G26158"/>
</dbReference>
<dbReference type="PANTHER" id="PTHR10699:SF11">
    <property type="entry name" value="IGLOO, ISOFORM A"/>
    <property type="match status" value="1"/>
</dbReference>
<organism evidence="3 4">
    <name type="scientific">Magallana gigas</name>
    <name type="common">Pacific oyster</name>
    <name type="synonym">Crassostrea gigas</name>
    <dbReference type="NCBI Taxonomy" id="29159"/>
    <lineage>
        <taxon>Eukaryota</taxon>
        <taxon>Metazoa</taxon>
        <taxon>Spiralia</taxon>
        <taxon>Lophotrochozoa</taxon>
        <taxon>Mollusca</taxon>
        <taxon>Bivalvia</taxon>
        <taxon>Autobranchia</taxon>
        <taxon>Pteriomorphia</taxon>
        <taxon>Ostreida</taxon>
        <taxon>Ostreoidea</taxon>
        <taxon>Ostreidae</taxon>
        <taxon>Magallana</taxon>
    </lineage>
</organism>
<dbReference type="SUPFAM" id="SSF47391">
    <property type="entry name" value="Dimerization-anchoring domain of cAMP-dependent PK regulatory subunit"/>
    <property type="match status" value="1"/>
</dbReference>
<sequence length="211" mass="23931">MAVPFSNTKLRVPKGFQNILEGLARECLRSQPENIYEFGAKYFQQLIQVREQTGHDPAVHGARLEDRFYNNDSFQSPSTDPGDPQQQEAALKIQTEFRRHHAEQEVEHMKEEDAAVKIQSGFRGFQDRQKVLEMKDPEAYAKQKEEADERLSKGGSSKDSVDIDLDDPEVAEAAVKIQAGFKGYKARKEVKDKKEKASTDSKSDSQLPSEK</sequence>
<evidence type="ECO:0000259" key="2">
    <source>
        <dbReference type="SMART" id="SM00394"/>
    </source>
</evidence>
<dbReference type="PROSITE" id="PS50096">
    <property type="entry name" value="IQ"/>
    <property type="match status" value="3"/>
</dbReference>
<feature type="region of interest" description="Disordered" evidence="1">
    <location>
        <begin position="185"/>
        <end position="211"/>
    </location>
</feature>
<dbReference type="SMART" id="SM00015">
    <property type="entry name" value="IQ"/>
    <property type="match status" value="3"/>
</dbReference>
<dbReference type="Gene3D" id="1.20.890.10">
    <property type="entry name" value="cAMP-dependent protein kinase regulatory subunit, dimerization-anchoring domain"/>
    <property type="match status" value="1"/>
</dbReference>
<reference evidence="3" key="1">
    <citation type="submission" date="2022-08" db="UniProtKB">
        <authorList>
            <consortium name="EnsemblMetazoa"/>
        </authorList>
    </citation>
    <scope>IDENTIFICATION</scope>
    <source>
        <strain evidence="3">05x7-T-G4-1.051#20</strain>
    </source>
</reference>
<dbReference type="CDD" id="cd12100">
    <property type="entry name" value="DD_CABYR_SP17"/>
    <property type="match status" value="1"/>
</dbReference>
<dbReference type="FunFam" id="1.20.5.190:FF:000055">
    <property type="entry name" value="Putative microtubule-associated protein futsch"/>
    <property type="match status" value="1"/>
</dbReference>
<feature type="compositionally biased region" description="Basic and acidic residues" evidence="1">
    <location>
        <begin position="186"/>
        <end position="211"/>
    </location>
</feature>
<dbReference type="Pfam" id="PF02197">
    <property type="entry name" value="RIIa"/>
    <property type="match status" value="1"/>
</dbReference>
<evidence type="ECO:0000256" key="1">
    <source>
        <dbReference type="SAM" id="MobiDB-lite"/>
    </source>
</evidence>
<accession>A0A8W8L2Q8</accession>
<dbReference type="InterPro" id="IPR047579">
    <property type="entry name" value="DD_CABYR_SP17"/>
</dbReference>
<feature type="compositionally biased region" description="Basic and acidic residues" evidence="1">
    <location>
        <begin position="139"/>
        <end position="152"/>
    </location>
</feature>
<evidence type="ECO:0000313" key="3">
    <source>
        <dbReference type="EnsemblMetazoa" id="G26158.5:cds"/>
    </source>
</evidence>
<dbReference type="PANTHER" id="PTHR10699">
    <property type="entry name" value="NEUROMODULIN"/>
    <property type="match status" value="1"/>
</dbReference>